<feature type="transmembrane region" description="Helical" evidence="7">
    <location>
        <begin position="459"/>
        <end position="478"/>
    </location>
</feature>
<evidence type="ECO:0000256" key="6">
    <source>
        <dbReference type="SAM" id="MobiDB-lite"/>
    </source>
</evidence>
<feature type="transmembrane region" description="Helical" evidence="7">
    <location>
        <begin position="387"/>
        <end position="411"/>
    </location>
</feature>
<dbReference type="PANTHER" id="PTHR45649">
    <property type="entry name" value="AMINO-ACID PERMEASE BAT1"/>
    <property type="match status" value="1"/>
</dbReference>
<dbReference type="AlphaFoldDB" id="A0A4Z0A3L6"/>
<dbReference type="InterPro" id="IPR002293">
    <property type="entry name" value="AA/rel_permease1"/>
</dbReference>
<feature type="transmembrane region" description="Helical" evidence="7">
    <location>
        <begin position="151"/>
        <end position="172"/>
    </location>
</feature>
<evidence type="ECO:0000256" key="5">
    <source>
        <dbReference type="ARBA" id="ARBA00023136"/>
    </source>
</evidence>
<feature type="transmembrane region" description="Helical" evidence="7">
    <location>
        <begin position="27"/>
        <end position="49"/>
    </location>
</feature>
<feature type="transmembrane region" description="Helical" evidence="7">
    <location>
        <begin position="217"/>
        <end position="237"/>
    </location>
</feature>
<keyword evidence="5 7" id="KW-0472">Membrane</keyword>
<feature type="transmembrane region" description="Helical" evidence="7">
    <location>
        <begin position="177"/>
        <end position="197"/>
    </location>
</feature>
<accession>A0A4Z0A3L6</accession>
<evidence type="ECO:0000256" key="1">
    <source>
        <dbReference type="ARBA" id="ARBA00004141"/>
    </source>
</evidence>
<comment type="subcellular location">
    <subcellularLocation>
        <location evidence="1">Membrane</location>
        <topology evidence="1">Multi-pass membrane protein</topology>
    </subcellularLocation>
</comment>
<feature type="compositionally biased region" description="Basic and acidic residues" evidence="6">
    <location>
        <begin position="508"/>
        <end position="518"/>
    </location>
</feature>
<evidence type="ECO:0000256" key="2">
    <source>
        <dbReference type="ARBA" id="ARBA00022448"/>
    </source>
</evidence>
<dbReference type="PANTHER" id="PTHR45649:SF6">
    <property type="entry name" value="GABA-SPECIFIC PERMEASE"/>
    <property type="match status" value="1"/>
</dbReference>
<evidence type="ECO:0000256" key="4">
    <source>
        <dbReference type="ARBA" id="ARBA00022989"/>
    </source>
</evidence>
<name>A0A4Z0A3L6_9AGAM</name>
<dbReference type="GO" id="GO:0016020">
    <property type="term" value="C:membrane"/>
    <property type="evidence" value="ECO:0007669"/>
    <property type="project" value="UniProtKB-SubCell"/>
</dbReference>
<proteinExistence type="predicted"/>
<evidence type="ECO:0000313" key="9">
    <source>
        <dbReference type="Proteomes" id="UP000298061"/>
    </source>
</evidence>
<evidence type="ECO:0000256" key="3">
    <source>
        <dbReference type="ARBA" id="ARBA00022692"/>
    </source>
</evidence>
<keyword evidence="9" id="KW-1185">Reference proteome</keyword>
<feature type="region of interest" description="Disordered" evidence="6">
    <location>
        <begin position="496"/>
        <end position="518"/>
    </location>
</feature>
<feature type="transmembrane region" description="Helical" evidence="7">
    <location>
        <begin position="423"/>
        <end position="447"/>
    </location>
</feature>
<dbReference type="PIRSF" id="PIRSF006060">
    <property type="entry name" value="AA_transporter"/>
    <property type="match status" value="1"/>
</dbReference>
<keyword evidence="2" id="KW-0813">Transport</keyword>
<dbReference type="GO" id="GO:0022857">
    <property type="term" value="F:transmembrane transporter activity"/>
    <property type="evidence" value="ECO:0007669"/>
    <property type="project" value="InterPro"/>
</dbReference>
<feature type="transmembrane region" description="Helical" evidence="7">
    <location>
        <begin position="363"/>
        <end position="381"/>
    </location>
</feature>
<evidence type="ECO:0000313" key="8">
    <source>
        <dbReference type="EMBL" id="TFY80923.1"/>
    </source>
</evidence>
<gene>
    <name evidence="8" type="ORF">EWM64_g3092</name>
</gene>
<feature type="transmembrane region" description="Helical" evidence="7">
    <location>
        <begin position="258"/>
        <end position="280"/>
    </location>
</feature>
<sequence>MSSADEAVLASLGYKQELKREFSPWELFGIGFSIIGLFPSIASVLIYAIPNGGASAMIWGWTVCVIFLAFIVLALAELGSAAPTSGGLYYWTHSFCSPRYKNILSWVVGYSNTIGNIAGVASVDWGFAVQLMAAASIGSGMTFVPTTGQTYAVYALVLIIHATVCSVAVKYIARLQIIYAILNVLLCLGIIIGLPAATPSEFRNTAKYAFGDFENFYGWPNGFAFILSFLAPLWTVGGFDASVHISEEATNASIAVPWALLSAVFIASVLGWAINVAIAFNMGTDLDAILSSPTGQPMAAILFNSFGQRGTLAVWAIVVAVQFMMGMGIITVCSRQIFAFARDGGLPFSHYLRRVNKHTATPIYAVWFTAFISLLLGLLAFTGAQAIGAIFSLVIAGQYVAYAIPISARFLGKNDFRRGPFHLGVFSGPVALVAVTWMAFMLVVFFFPTTVDPMASTMNYTVVVWGGVILLSLAYYFFPVYGGRYWFKGPVRTLEESEGSVGGSRQSTLEDEKKQAED</sequence>
<dbReference type="Proteomes" id="UP000298061">
    <property type="component" value="Unassembled WGS sequence"/>
</dbReference>
<protein>
    <recommendedName>
        <fullName evidence="10">Amino acid permease/ SLC12A domain-containing protein</fullName>
    </recommendedName>
</protein>
<dbReference type="Gene3D" id="1.20.1740.10">
    <property type="entry name" value="Amino acid/polyamine transporter I"/>
    <property type="match status" value="1"/>
</dbReference>
<dbReference type="OrthoDB" id="4476201at2759"/>
<comment type="caution">
    <text evidence="8">The sequence shown here is derived from an EMBL/GenBank/DDBJ whole genome shotgun (WGS) entry which is preliminary data.</text>
</comment>
<evidence type="ECO:0000256" key="7">
    <source>
        <dbReference type="SAM" id="Phobius"/>
    </source>
</evidence>
<reference evidence="8 9" key="1">
    <citation type="submission" date="2019-02" db="EMBL/GenBank/DDBJ databases">
        <title>Genome sequencing of the rare red list fungi Hericium alpestre (H. flagellum).</title>
        <authorList>
            <person name="Buettner E."/>
            <person name="Kellner H."/>
        </authorList>
    </citation>
    <scope>NUCLEOTIDE SEQUENCE [LARGE SCALE GENOMIC DNA]</scope>
    <source>
        <strain evidence="8 9">DSM 108284</strain>
    </source>
</reference>
<keyword evidence="4 7" id="KW-1133">Transmembrane helix</keyword>
<organism evidence="8 9">
    <name type="scientific">Hericium alpestre</name>
    <dbReference type="NCBI Taxonomy" id="135208"/>
    <lineage>
        <taxon>Eukaryota</taxon>
        <taxon>Fungi</taxon>
        <taxon>Dikarya</taxon>
        <taxon>Basidiomycota</taxon>
        <taxon>Agaricomycotina</taxon>
        <taxon>Agaricomycetes</taxon>
        <taxon>Russulales</taxon>
        <taxon>Hericiaceae</taxon>
        <taxon>Hericium</taxon>
    </lineage>
</organism>
<keyword evidence="3 7" id="KW-0812">Transmembrane</keyword>
<feature type="transmembrane region" description="Helical" evidence="7">
    <location>
        <begin position="56"/>
        <end position="76"/>
    </location>
</feature>
<evidence type="ECO:0008006" key="10">
    <source>
        <dbReference type="Google" id="ProtNLM"/>
    </source>
</evidence>
<feature type="transmembrane region" description="Helical" evidence="7">
    <location>
        <begin position="312"/>
        <end position="333"/>
    </location>
</feature>
<dbReference type="Pfam" id="PF13520">
    <property type="entry name" value="AA_permease_2"/>
    <property type="match status" value="1"/>
</dbReference>
<dbReference type="EMBL" id="SFCI01000271">
    <property type="protein sequence ID" value="TFY80923.1"/>
    <property type="molecule type" value="Genomic_DNA"/>
</dbReference>
<dbReference type="STRING" id="135208.A0A4Z0A3L6"/>